<dbReference type="InterPro" id="IPR001453">
    <property type="entry name" value="MoaB/Mog_dom"/>
</dbReference>
<dbReference type="Pfam" id="PF00384">
    <property type="entry name" value="Molybdopterin"/>
    <property type="match status" value="1"/>
</dbReference>
<dbReference type="InterPro" id="IPR050123">
    <property type="entry name" value="Prok_molybdopt-oxidoreductase"/>
</dbReference>
<sequence length="1334" mass="147008">MGSQLCGAPAFQTRDSIEDIWGPRTPYKHEWPPREDKACDEEPEKWVQSACVLCSNGCGLDIGVKDGKVVGVRGRVTDRVNKGRLGPKGLHGWSSMNQPDRLTKPLIRKNGKLEPASWDEAMDLIVEKSKKLAKHLTNHSIAFYTSGQLFLEEYYALALIGKAGLHTLHMDGNTRLCTATAAASMRESFGSDGQPGSYGDIDYTDCIFLVGHNMAATQTVLWARVLDRLHGPNPPKLIVVDPRNSATAQKATVHLAPKIGTNMALLNGIQRLLFENEWINEDYISKHTVGVEELRDTVQKYTPEYVEEITGVPVEQLKEAARILGTTKSLLSTALQGVYQSNQATASACQINNINLLRGLIGMPGSGILQMNGQPTAQNNREAGCDGEFPGFRNHLNPDHMNELARMWNIAPIRVPHWNEPTHIENLLKYIADGSIRMLWISATNPLVSLPNLAKVRGLLTQPELFVVCQDIYMTETTTVADVVLPAAQWAEKTGCFTNVDRTVHLSHKAVDPPGEARSDLEIFLDYGRRMGFKDKDGNDLLPWTTSEEVFEAWKKLSAGRPCDYTGLTYEKLTGGSGIQWPCNEANPQGTERLFTDGHFFTDIDYCESFGHDLETGAPFSKEEYKKFNPAGRAVLKSCHYNPPIEATDEEYPLMLSTGRKALQFHTRTKTGRTQLQQACPEPAIRISKEDAARFGVEDNEMVIVRSKRGAVEMKALVGGVSPGQTFIPFHFGYWDSEDGRARAANELTMARWDPISKQPSFKAGAIRIEKIPDQARTLQQVQIREQQSQAVAQVSSKDAAKTISDDDLTNRRRRLVTWMGNTHETMIQLIDIYEHLIPKLINDSEVEAGLQVLLRIGREMESKFRPQVDKFGEDATEGTHRAEVLKESLFPREDCRHTEYEVLDALQGLEMYLGYIASCLNALQPVSQAIWDEEFYAVVGDSMTDLRRMQAWVSKQIKVRAPQTLLVPALPGDDYPPKQEIDTMSMPYAAALQRIRDIAREQRRRKSPTDIQERVPITEGVGRIAACDHVSPLSTPEFDSSAMDGFAISSAHTLHASPETPARFRVRGIIAAGEEPPVIPNGVVEDLPPAVEIMTGARFPAHETRGEPFDACVKYEDTRYCPEEKGSILVSKPVSRNANRRLAGEDIARGDVVLEAGQTIETAHVMSLASVAIDSVLVVKRPSVGVLSTGKELVSGQATVRDVNGPFLTVACREAGASASFLGTLTDDLDTLMKEIGEITGQSVYDVLVSSGAVSAGKYDFVRTALEAIGAEVVFHGLAIRPGHPVILALLPSGKGKTAFFGLPGNPGAAAACFRFLVVPYLRELQALPPGRL</sequence>
<comment type="similarity">
    <text evidence="1">In the C-terminal section; belongs to the MoeA family.</text>
</comment>
<organism evidence="8 9">
    <name type="scientific">Monosporascus ibericus</name>
    <dbReference type="NCBI Taxonomy" id="155417"/>
    <lineage>
        <taxon>Eukaryota</taxon>
        <taxon>Fungi</taxon>
        <taxon>Dikarya</taxon>
        <taxon>Ascomycota</taxon>
        <taxon>Pezizomycotina</taxon>
        <taxon>Sordariomycetes</taxon>
        <taxon>Xylariomycetidae</taxon>
        <taxon>Xylariales</taxon>
        <taxon>Xylariales incertae sedis</taxon>
        <taxon>Monosporascus</taxon>
    </lineage>
</organism>
<evidence type="ECO:0000256" key="6">
    <source>
        <dbReference type="ARBA" id="ARBA00023014"/>
    </source>
</evidence>
<keyword evidence="3" id="KW-0004">4Fe-4S</keyword>
<evidence type="ECO:0000256" key="2">
    <source>
        <dbReference type="ARBA" id="ARBA00012509"/>
    </source>
</evidence>
<keyword evidence="4" id="KW-0479">Metal-binding</keyword>
<dbReference type="GO" id="GO:0051539">
    <property type="term" value="F:4 iron, 4 sulfur cluster binding"/>
    <property type="evidence" value="ECO:0007669"/>
    <property type="project" value="UniProtKB-KW"/>
</dbReference>
<dbReference type="InterPro" id="IPR005110">
    <property type="entry name" value="MoeA_linker/N"/>
</dbReference>
<evidence type="ECO:0000256" key="5">
    <source>
        <dbReference type="ARBA" id="ARBA00023004"/>
    </source>
</evidence>
<dbReference type="InterPro" id="IPR036425">
    <property type="entry name" value="MoaB/Mog-like_dom_sf"/>
</dbReference>
<dbReference type="PANTHER" id="PTHR43105:SF10">
    <property type="entry name" value="NADH-QUINONE OXIDOREDUCTASE SUBUNIT G"/>
    <property type="match status" value="1"/>
</dbReference>
<dbReference type="Gene3D" id="2.40.40.20">
    <property type="match status" value="1"/>
</dbReference>
<dbReference type="InterPro" id="IPR038987">
    <property type="entry name" value="MoeA-like"/>
</dbReference>
<dbReference type="InterPro" id="IPR009010">
    <property type="entry name" value="Asp_de-COase-like_dom_sf"/>
</dbReference>
<dbReference type="SMART" id="SM00926">
    <property type="entry name" value="Molybdop_Fe4S4"/>
    <property type="match status" value="1"/>
</dbReference>
<dbReference type="Gene3D" id="3.40.228.10">
    <property type="entry name" value="Dimethylsulfoxide Reductase, domain 2"/>
    <property type="match status" value="1"/>
</dbReference>
<dbReference type="EC" id="2.7.7.75" evidence="2"/>
<dbReference type="InterPro" id="IPR006656">
    <property type="entry name" value="Mopterin_OxRdtase"/>
</dbReference>
<dbReference type="Gene3D" id="3.40.980.10">
    <property type="entry name" value="MoaB/Mog-like domain"/>
    <property type="match status" value="1"/>
</dbReference>
<dbReference type="Pfam" id="PF01568">
    <property type="entry name" value="Molydop_binding"/>
    <property type="match status" value="1"/>
</dbReference>
<keyword evidence="5" id="KW-0408">Iron</keyword>
<evidence type="ECO:0000256" key="3">
    <source>
        <dbReference type="ARBA" id="ARBA00022485"/>
    </source>
</evidence>
<name>A0A4Q4TED8_9PEZI</name>
<dbReference type="EMBL" id="QJNU01000180">
    <property type="protein sequence ID" value="RYP05131.1"/>
    <property type="molecule type" value="Genomic_DNA"/>
</dbReference>
<gene>
    <name evidence="8" type="ORF">DL764_004016</name>
</gene>
<dbReference type="GO" id="GO:0016491">
    <property type="term" value="F:oxidoreductase activity"/>
    <property type="evidence" value="ECO:0007669"/>
    <property type="project" value="InterPro"/>
</dbReference>
<dbReference type="GO" id="GO:0061598">
    <property type="term" value="F:molybdopterin adenylyltransferase activity"/>
    <property type="evidence" value="ECO:0007669"/>
    <property type="project" value="UniProtKB-EC"/>
</dbReference>
<dbReference type="Gene3D" id="2.20.25.90">
    <property type="entry name" value="ADC-like domains"/>
    <property type="match status" value="1"/>
</dbReference>
<dbReference type="CDD" id="cd00887">
    <property type="entry name" value="MoeA"/>
    <property type="match status" value="1"/>
</dbReference>
<dbReference type="SUPFAM" id="SSF50692">
    <property type="entry name" value="ADC-like"/>
    <property type="match status" value="1"/>
</dbReference>
<dbReference type="Gene3D" id="3.90.105.10">
    <property type="entry name" value="Molybdopterin biosynthesis moea protein, domain 2"/>
    <property type="match status" value="1"/>
</dbReference>
<dbReference type="CDD" id="cd02754">
    <property type="entry name" value="MopB_Nitrate-R-NapA-like"/>
    <property type="match status" value="1"/>
</dbReference>
<dbReference type="Pfam" id="PF00994">
    <property type="entry name" value="MoCF_biosynth"/>
    <property type="match status" value="1"/>
</dbReference>
<reference evidence="8 9" key="1">
    <citation type="submission" date="2018-06" db="EMBL/GenBank/DDBJ databases">
        <title>Complete Genomes of Monosporascus.</title>
        <authorList>
            <person name="Robinson A.J."/>
            <person name="Natvig D.O."/>
        </authorList>
    </citation>
    <scope>NUCLEOTIDE SEQUENCE [LARGE SCALE GENOMIC DNA]</scope>
    <source>
        <strain evidence="8 9">CBS 110550</strain>
    </source>
</reference>
<dbReference type="SMART" id="SM00852">
    <property type="entry name" value="MoCF_biosynth"/>
    <property type="match status" value="1"/>
</dbReference>
<dbReference type="Proteomes" id="UP000293360">
    <property type="component" value="Unassembled WGS sequence"/>
</dbReference>
<keyword evidence="6" id="KW-0411">Iron-sulfur</keyword>
<evidence type="ECO:0000256" key="4">
    <source>
        <dbReference type="ARBA" id="ARBA00022723"/>
    </source>
</evidence>
<dbReference type="SUPFAM" id="SSF53706">
    <property type="entry name" value="Formate dehydrogenase/DMSO reductase, domains 1-3"/>
    <property type="match status" value="1"/>
</dbReference>
<dbReference type="Gene3D" id="2.170.190.11">
    <property type="entry name" value="Molybdopterin biosynthesis moea protein, domain 3"/>
    <property type="match status" value="1"/>
</dbReference>
<dbReference type="Pfam" id="PF03453">
    <property type="entry name" value="MoeA_N"/>
    <property type="match status" value="1"/>
</dbReference>
<dbReference type="Gene3D" id="3.40.50.740">
    <property type="match status" value="1"/>
</dbReference>
<dbReference type="GO" id="GO:0043546">
    <property type="term" value="F:molybdopterin cofactor binding"/>
    <property type="evidence" value="ECO:0007669"/>
    <property type="project" value="InterPro"/>
</dbReference>
<evidence type="ECO:0000313" key="8">
    <source>
        <dbReference type="EMBL" id="RYP05131.1"/>
    </source>
</evidence>
<dbReference type="SUPFAM" id="SSF53218">
    <property type="entry name" value="Molybdenum cofactor biosynthesis proteins"/>
    <property type="match status" value="1"/>
</dbReference>
<dbReference type="InterPro" id="IPR036135">
    <property type="entry name" value="MoeA_linker/N_sf"/>
</dbReference>
<evidence type="ECO:0000259" key="7">
    <source>
        <dbReference type="PROSITE" id="PS51669"/>
    </source>
</evidence>
<accession>A0A4Q4TED8</accession>
<comment type="caution">
    <text evidence="8">The sequence shown here is derived from an EMBL/GenBank/DDBJ whole genome shotgun (WGS) entry which is preliminary data.</text>
</comment>
<dbReference type="CDD" id="cd00508">
    <property type="entry name" value="MopB_CT_Fdh-Nap-like"/>
    <property type="match status" value="1"/>
</dbReference>
<dbReference type="PROSITE" id="PS51669">
    <property type="entry name" value="4FE4S_MOW_BIS_MGD"/>
    <property type="match status" value="1"/>
</dbReference>
<evidence type="ECO:0000313" key="9">
    <source>
        <dbReference type="Proteomes" id="UP000293360"/>
    </source>
</evidence>
<dbReference type="PANTHER" id="PTHR43105">
    <property type="entry name" value="RESPIRATORY NITRATE REDUCTASE"/>
    <property type="match status" value="1"/>
</dbReference>
<dbReference type="GO" id="GO:0046872">
    <property type="term" value="F:metal ion binding"/>
    <property type="evidence" value="ECO:0007669"/>
    <property type="project" value="UniProtKB-KW"/>
</dbReference>
<dbReference type="STRING" id="155417.A0A4Q4TED8"/>
<proteinExistence type="inferred from homology"/>
<keyword evidence="9" id="KW-1185">Reference proteome</keyword>
<dbReference type="InterPro" id="IPR006963">
    <property type="entry name" value="Mopterin_OxRdtase_4Fe-4S_dom"/>
</dbReference>
<dbReference type="GO" id="GO:0032324">
    <property type="term" value="P:molybdopterin cofactor biosynthetic process"/>
    <property type="evidence" value="ECO:0007669"/>
    <property type="project" value="InterPro"/>
</dbReference>
<protein>
    <recommendedName>
        <fullName evidence="2">molybdopterin adenylyltransferase</fullName>
        <ecNumber evidence="2">2.7.7.75</ecNumber>
    </recommendedName>
</protein>
<dbReference type="SUPFAM" id="SSF63882">
    <property type="entry name" value="MoeA N-terminal region -like"/>
    <property type="match status" value="1"/>
</dbReference>
<feature type="domain" description="4Fe-4S Mo/W bis-MGD-type" evidence="7">
    <location>
        <begin position="44"/>
        <end position="100"/>
    </location>
</feature>
<evidence type="ECO:0000256" key="1">
    <source>
        <dbReference type="ARBA" id="ARBA00008339"/>
    </source>
</evidence>
<dbReference type="Pfam" id="PF04879">
    <property type="entry name" value="Molybdop_Fe4S4"/>
    <property type="match status" value="1"/>
</dbReference>
<dbReference type="InterPro" id="IPR006657">
    <property type="entry name" value="MoPterin_dinucl-bd_dom"/>
</dbReference>
<dbReference type="OrthoDB" id="10249365at2759"/>